<reference evidence="12 13" key="1">
    <citation type="journal article" date="2018" name="Nat. Genet.">
        <title>The Rosa genome provides new insights in the design of modern roses.</title>
        <authorList>
            <person name="Bendahmane M."/>
        </authorList>
    </citation>
    <scope>NUCLEOTIDE SEQUENCE [LARGE SCALE GENOMIC DNA]</scope>
    <source>
        <strain evidence="13">cv. Old Blush</strain>
    </source>
</reference>
<dbReference type="PRINTS" id="PR00019">
    <property type="entry name" value="LEURICHRPT"/>
</dbReference>
<dbReference type="Pfam" id="PF13855">
    <property type="entry name" value="LRR_8"/>
    <property type="match status" value="1"/>
</dbReference>
<accession>A0A2P6PNX5</accession>
<evidence type="ECO:0000256" key="10">
    <source>
        <dbReference type="ARBA" id="ARBA00023180"/>
    </source>
</evidence>
<dbReference type="AlphaFoldDB" id="A0A2P6PNX5"/>
<comment type="caution">
    <text evidence="12">The sequence shown here is derived from an EMBL/GenBank/DDBJ whole genome shotgun (WGS) entry which is preliminary data.</text>
</comment>
<protein>
    <submittedName>
        <fullName evidence="12">Putative leucine-rich repeat domain, L domain-containing protein</fullName>
    </submittedName>
</protein>
<dbReference type="SUPFAM" id="SSF52058">
    <property type="entry name" value="L domain-like"/>
    <property type="match status" value="1"/>
</dbReference>
<keyword evidence="10" id="KW-0325">Glycoprotein</keyword>
<comment type="subcellular location">
    <subcellularLocation>
        <location evidence="1">Cell membrane</location>
        <topology evidence="1">Single-pass type I membrane protein</topology>
    </subcellularLocation>
</comment>
<evidence type="ECO:0000256" key="4">
    <source>
        <dbReference type="ARBA" id="ARBA00022614"/>
    </source>
</evidence>
<dbReference type="FunFam" id="3.80.10.10:FF:000111">
    <property type="entry name" value="LRR receptor-like serine/threonine-protein kinase ERECTA"/>
    <property type="match status" value="1"/>
</dbReference>
<evidence type="ECO:0000313" key="12">
    <source>
        <dbReference type="EMBL" id="PRQ23624.1"/>
    </source>
</evidence>
<dbReference type="Gramene" id="PRQ23624">
    <property type="protein sequence ID" value="PRQ23624"/>
    <property type="gene ID" value="RchiOBHm_Chr6g0263401"/>
</dbReference>
<evidence type="ECO:0000256" key="6">
    <source>
        <dbReference type="ARBA" id="ARBA00022737"/>
    </source>
</evidence>
<keyword evidence="4" id="KW-0433">Leucine-rich repeat</keyword>
<dbReference type="STRING" id="74649.A0A2P6PNX5"/>
<evidence type="ECO:0000256" key="3">
    <source>
        <dbReference type="ARBA" id="ARBA00022475"/>
    </source>
</evidence>
<keyword evidence="6" id="KW-0677">Repeat</keyword>
<keyword evidence="9" id="KW-0675">Receptor</keyword>
<sequence>MRLGINLSESVYMEVFTYAVISSPGNEYGERYDMTSYKFVYSITLINKGLERYFPKIHEDFMAIDLLSNRFEGKIPEFIGNLKGLRSLNVSNNILTSRIPPSLGNLKYLEVLDLSHNKLSGEIPQVLSQLSFLEHFSVSYNNLTGRIPLGNQFATFENTLYEGNPGLCGDPLLKKCASPEGTELPPSTAEENGSSTGVVELDLKFVAAGLVSGLVVGVVLADFVITRWSDRFIEIVALLIRLLKRMRKPRR</sequence>
<evidence type="ECO:0000256" key="7">
    <source>
        <dbReference type="ARBA" id="ARBA00022989"/>
    </source>
</evidence>
<dbReference type="Gene3D" id="3.80.10.10">
    <property type="entry name" value="Ribonuclease Inhibitor"/>
    <property type="match status" value="1"/>
</dbReference>
<dbReference type="GO" id="GO:0005886">
    <property type="term" value="C:plasma membrane"/>
    <property type="evidence" value="ECO:0007669"/>
    <property type="project" value="UniProtKB-SubCell"/>
</dbReference>
<dbReference type="InterPro" id="IPR032675">
    <property type="entry name" value="LRR_dom_sf"/>
</dbReference>
<keyword evidence="8 11" id="KW-0472">Membrane</keyword>
<dbReference type="OMA" id="WEFLWIG"/>
<dbReference type="InterPro" id="IPR001611">
    <property type="entry name" value="Leu-rich_rpt"/>
</dbReference>
<keyword evidence="5 11" id="KW-0812">Transmembrane</keyword>
<evidence type="ECO:0000256" key="2">
    <source>
        <dbReference type="ARBA" id="ARBA00009592"/>
    </source>
</evidence>
<evidence type="ECO:0000256" key="1">
    <source>
        <dbReference type="ARBA" id="ARBA00004251"/>
    </source>
</evidence>
<dbReference type="PANTHER" id="PTHR27004:SF447">
    <property type="entry name" value="RECEPTOR LIKE PROTEIN 30-LIKE"/>
    <property type="match status" value="1"/>
</dbReference>
<evidence type="ECO:0000256" key="5">
    <source>
        <dbReference type="ARBA" id="ARBA00022692"/>
    </source>
</evidence>
<evidence type="ECO:0000313" key="13">
    <source>
        <dbReference type="Proteomes" id="UP000238479"/>
    </source>
</evidence>
<evidence type="ECO:0000256" key="11">
    <source>
        <dbReference type="SAM" id="Phobius"/>
    </source>
</evidence>
<feature type="transmembrane region" description="Helical" evidence="11">
    <location>
        <begin position="205"/>
        <end position="225"/>
    </location>
</feature>
<keyword evidence="13" id="KW-1185">Reference proteome</keyword>
<dbReference type="EMBL" id="PDCK01000044">
    <property type="protein sequence ID" value="PRQ23624.1"/>
    <property type="molecule type" value="Genomic_DNA"/>
</dbReference>
<organism evidence="12 13">
    <name type="scientific">Rosa chinensis</name>
    <name type="common">China rose</name>
    <dbReference type="NCBI Taxonomy" id="74649"/>
    <lineage>
        <taxon>Eukaryota</taxon>
        <taxon>Viridiplantae</taxon>
        <taxon>Streptophyta</taxon>
        <taxon>Embryophyta</taxon>
        <taxon>Tracheophyta</taxon>
        <taxon>Spermatophyta</taxon>
        <taxon>Magnoliopsida</taxon>
        <taxon>eudicotyledons</taxon>
        <taxon>Gunneridae</taxon>
        <taxon>Pentapetalae</taxon>
        <taxon>rosids</taxon>
        <taxon>fabids</taxon>
        <taxon>Rosales</taxon>
        <taxon>Rosaceae</taxon>
        <taxon>Rosoideae</taxon>
        <taxon>Rosoideae incertae sedis</taxon>
        <taxon>Rosa</taxon>
    </lineage>
</organism>
<keyword evidence="7 11" id="KW-1133">Transmembrane helix</keyword>
<proteinExistence type="inferred from homology"/>
<evidence type="ECO:0000256" key="8">
    <source>
        <dbReference type="ARBA" id="ARBA00023136"/>
    </source>
</evidence>
<name>A0A2P6PNX5_ROSCH</name>
<evidence type="ECO:0000256" key="9">
    <source>
        <dbReference type="ARBA" id="ARBA00023170"/>
    </source>
</evidence>
<gene>
    <name evidence="12" type="ORF">RchiOBHm_Chr6g0263401</name>
</gene>
<dbReference type="Proteomes" id="UP000238479">
    <property type="component" value="Chromosome 6"/>
</dbReference>
<dbReference type="PROSITE" id="PS51450">
    <property type="entry name" value="LRR"/>
    <property type="match status" value="1"/>
</dbReference>
<dbReference type="PANTHER" id="PTHR27004">
    <property type="entry name" value="RECEPTOR-LIKE PROTEIN 12 ISOFORM X1"/>
    <property type="match status" value="1"/>
</dbReference>
<comment type="similarity">
    <text evidence="2">Belongs to the RLP family.</text>
</comment>
<keyword evidence="3" id="KW-1003">Cell membrane</keyword>